<evidence type="ECO:0000313" key="2">
    <source>
        <dbReference type="Proteomes" id="UP001054252"/>
    </source>
</evidence>
<proteinExistence type="predicted"/>
<sequence length="61" mass="7216">MNKCAGFCQILKATCTTIPQFPIDFSLYNIHFKEGSRNRAVTWFSARIPFRPRKHPPWNLY</sequence>
<organism evidence="1 2">
    <name type="scientific">Rubroshorea leprosula</name>
    <dbReference type="NCBI Taxonomy" id="152421"/>
    <lineage>
        <taxon>Eukaryota</taxon>
        <taxon>Viridiplantae</taxon>
        <taxon>Streptophyta</taxon>
        <taxon>Embryophyta</taxon>
        <taxon>Tracheophyta</taxon>
        <taxon>Spermatophyta</taxon>
        <taxon>Magnoliopsida</taxon>
        <taxon>eudicotyledons</taxon>
        <taxon>Gunneridae</taxon>
        <taxon>Pentapetalae</taxon>
        <taxon>rosids</taxon>
        <taxon>malvids</taxon>
        <taxon>Malvales</taxon>
        <taxon>Dipterocarpaceae</taxon>
        <taxon>Rubroshorea</taxon>
    </lineage>
</organism>
<gene>
    <name evidence="1" type="ORF">SLEP1_g14527</name>
</gene>
<dbReference type="EMBL" id="BPVZ01000018">
    <property type="protein sequence ID" value="GKV02041.1"/>
    <property type="molecule type" value="Genomic_DNA"/>
</dbReference>
<keyword evidence="2" id="KW-1185">Reference proteome</keyword>
<dbReference type="Proteomes" id="UP001054252">
    <property type="component" value="Unassembled WGS sequence"/>
</dbReference>
<accession>A0AAV5ITU5</accession>
<reference evidence="1 2" key="1">
    <citation type="journal article" date="2021" name="Commun. Biol.">
        <title>The genome of Shorea leprosula (Dipterocarpaceae) highlights the ecological relevance of drought in aseasonal tropical rainforests.</title>
        <authorList>
            <person name="Ng K.K.S."/>
            <person name="Kobayashi M.J."/>
            <person name="Fawcett J.A."/>
            <person name="Hatakeyama M."/>
            <person name="Paape T."/>
            <person name="Ng C.H."/>
            <person name="Ang C.C."/>
            <person name="Tnah L.H."/>
            <person name="Lee C.T."/>
            <person name="Nishiyama T."/>
            <person name="Sese J."/>
            <person name="O'Brien M.J."/>
            <person name="Copetti D."/>
            <person name="Mohd Noor M.I."/>
            <person name="Ong R.C."/>
            <person name="Putra M."/>
            <person name="Sireger I.Z."/>
            <person name="Indrioko S."/>
            <person name="Kosugi Y."/>
            <person name="Izuno A."/>
            <person name="Isagi Y."/>
            <person name="Lee S.L."/>
            <person name="Shimizu K.K."/>
        </authorList>
    </citation>
    <scope>NUCLEOTIDE SEQUENCE [LARGE SCALE GENOMIC DNA]</scope>
    <source>
        <strain evidence="1">214</strain>
    </source>
</reference>
<evidence type="ECO:0000313" key="1">
    <source>
        <dbReference type="EMBL" id="GKV02041.1"/>
    </source>
</evidence>
<protein>
    <submittedName>
        <fullName evidence="1">Uncharacterized protein</fullName>
    </submittedName>
</protein>
<name>A0AAV5ITU5_9ROSI</name>
<dbReference type="AlphaFoldDB" id="A0AAV5ITU5"/>
<comment type="caution">
    <text evidence="1">The sequence shown here is derived from an EMBL/GenBank/DDBJ whole genome shotgun (WGS) entry which is preliminary data.</text>
</comment>